<sequence>MKSVLPPAEVSALQEQYQSLPTEKLADEANSAYRHLTEVTETLEAERKNGDHYGITICLEEVHRQEEKLELISRELRHRPDYDRETMLEF</sequence>
<dbReference type="EMBL" id="FOOQ01000001">
    <property type="protein sequence ID" value="SFG00441.1"/>
    <property type="molecule type" value="Genomic_DNA"/>
</dbReference>
<dbReference type="AlphaFoldDB" id="A0A1I2NGL6"/>
<name>A0A1I2NGL6_9EURY</name>
<accession>A0A1I2NGL6</accession>
<protein>
    <submittedName>
        <fullName evidence="1">Uncharacterized protein</fullName>
    </submittedName>
</protein>
<proteinExistence type="predicted"/>
<dbReference type="RefSeq" id="WP_092889527.1">
    <property type="nucleotide sequence ID" value="NZ_FOOQ01000001.1"/>
</dbReference>
<keyword evidence="2" id="KW-1185">Reference proteome</keyword>
<gene>
    <name evidence="1" type="ORF">SAMN04488063_1103</name>
</gene>
<dbReference type="Proteomes" id="UP000198876">
    <property type="component" value="Unassembled WGS sequence"/>
</dbReference>
<reference evidence="2" key="1">
    <citation type="submission" date="2016-10" db="EMBL/GenBank/DDBJ databases">
        <authorList>
            <person name="Varghese N."/>
            <person name="Submissions S."/>
        </authorList>
    </citation>
    <scope>NUCLEOTIDE SEQUENCE [LARGE SCALE GENOMIC DNA]</scope>
    <source>
        <strain evidence="2">CGMCC 1.7739</strain>
    </source>
</reference>
<evidence type="ECO:0000313" key="1">
    <source>
        <dbReference type="EMBL" id="SFG00441.1"/>
    </source>
</evidence>
<evidence type="ECO:0000313" key="2">
    <source>
        <dbReference type="Proteomes" id="UP000198876"/>
    </source>
</evidence>
<organism evidence="1 2">
    <name type="scientific">Halopelagius inordinatus</name>
    <dbReference type="NCBI Taxonomy" id="553467"/>
    <lineage>
        <taxon>Archaea</taxon>
        <taxon>Methanobacteriati</taxon>
        <taxon>Methanobacteriota</taxon>
        <taxon>Stenosarchaea group</taxon>
        <taxon>Halobacteria</taxon>
        <taxon>Halobacteriales</taxon>
        <taxon>Haloferacaceae</taxon>
    </lineage>
</organism>